<feature type="compositionally biased region" description="Polar residues" evidence="1">
    <location>
        <begin position="377"/>
        <end position="393"/>
    </location>
</feature>
<reference evidence="2 3" key="1">
    <citation type="submission" date="2021-08" db="EMBL/GenBank/DDBJ databases">
        <title>Draft Genome Sequence of Phanerochaete sordida strain YK-624.</title>
        <authorList>
            <person name="Mori T."/>
            <person name="Dohra H."/>
            <person name="Suzuki T."/>
            <person name="Kawagishi H."/>
            <person name="Hirai H."/>
        </authorList>
    </citation>
    <scope>NUCLEOTIDE SEQUENCE [LARGE SCALE GENOMIC DNA]</scope>
    <source>
        <strain evidence="2 3">YK-624</strain>
    </source>
</reference>
<name>A0A9P3LDZ9_9APHY</name>
<evidence type="ECO:0000256" key="1">
    <source>
        <dbReference type="SAM" id="MobiDB-lite"/>
    </source>
</evidence>
<proteinExistence type="predicted"/>
<gene>
    <name evidence="2" type="ORF">PsYK624_070900</name>
</gene>
<feature type="compositionally biased region" description="Low complexity" evidence="1">
    <location>
        <begin position="320"/>
        <end position="338"/>
    </location>
</feature>
<sequence>MDQQHSKTSRPSLPQDDSSGSLNINELVTHKFDNLLTTSLSSLPTLSGALSFSDVPDFPRDKCSPPLFVNLTRTPTLSCPGSQSLCHPSEVTISVPTTSRMQMMLLEPISVTRWSDRNTAFASNCHQIPEDDISEESHPPTWKAEGSLYSPETFQDMLKARRTRSSAMGNIAESSRATPDDDSYDDPGANSIFVNRSTDTPDKPARSVRVPTITLSNSTAVMPMPLSLESSQCIASLATRRGLKGPAPLDLPAPSANLSADGLYPGIPTPFLGSPSGYSPTFEFAENPSDFSLDLITMCRDLRSRCPPLHPPSPPRERPSTPTLPLSDSDSSDSPVSDADSDDWAFAKDLMATHGMAVTAEVLKGGHEDLPDATLQEGDSFSLDSAPTLTNSPLIDDDTPEASTSSIAEPGTRDSTQQRRRRTVIIETPRNSMCAKPARITVDLSHLADTDDSTAAGATFDTPLPLETPDFMSLLQSTPPSRPTSSATLRPIRSILKTREKKRVRFSLMPGPDDDDADDLHSAFDDDDTSGDARGRERAATIPQCRRSASPHHSRLSAPSMFSPADRVSFPRHPAAKSLKRRGAEPDATPTPPSKSAKTRRSLPLVPRAVDKAEVGAPKALSSRAARRSMPAETKKSTGKRGSADENAGRRHSEDGKFGAKTGSPPKSRMPFRAILGKFRV</sequence>
<organism evidence="2 3">
    <name type="scientific">Phanerochaete sordida</name>
    <dbReference type="NCBI Taxonomy" id="48140"/>
    <lineage>
        <taxon>Eukaryota</taxon>
        <taxon>Fungi</taxon>
        <taxon>Dikarya</taxon>
        <taxon>Basidiomycota</taxon>
        <taxon>Agaricomycotina</taxon>
        <taxon>Agaricomycetes</taxon>
        <taxon>Polyporales</taxon>
        <taxon>Phanerochaetaceae</taxon>
        <taxon>Phanerochaete</taxon>
    </lineage>
</organism>
<feature type="region of interest" description="Disordered" evidence="1">
    <location>
        <begin position="1"/>
        <end position="22"/>
    </location>
</feature>
<dbReference type="EMBL" id="BPQB01000019">
    <property type="protein sequence ID" value="GJE90943.1"/>
    <property type="molecule type" value="Genomic_DNA"/>
</dbReference>
<dbReference type="OrthoDB" id="2646484at2759"/>
<comment type="caution">
    <text evidence="2">The sequence shown here is derived from an EMBL/GenBank/DDBJ whole genome shotgun (WGS) entry which is preliminary data.</text>
</comment>
<feature type="compositionally biased region" description="Basic and acidic residues" evidence="1">
    <location>
        <begin position="642"/>
        <end position="658"/>
    </location>
</feature>
<accession>A0A9P3LDZ9</accession>
<feature type="region of interest" description="Disordered" evidence="1">
    <location>
        <begin position="369"/>
        <end position="422"/>
    </location>
</feature>
<dbReference type="AlphaFoldDB" id="A0A9P3LDZ9"/>
<keyword evidence="3" id="KW-1185">Reference proteome</keyword>
<feature type="region of interest" description="Disordered" evidence="1">
    <location>
        <begin position="130"/>
        <end position="149"/>
    </location>
</feature>
<feature type="region of interest" description="Disordered" evidence="1">
    <location>
        <begin position="163"/>
        <end position="206"/>
    </location>
</feature>
<evidence type="ECO:0000313" key="3">
    <source>
        <dbReference type="Proteomes" id="UP000703269"/>
    </source>
</evidence>
<protein>
    <submittedName>
        <fullName evidence="2">Uncharacterized protein</fullName>
    </submittedName>
</protein>
<feature type="region of interest" description="Disordered" evidence="1">
    <location>
        <begin position="503"/>
        <end position="681"/>
    </location>
</feature>
<feature type="region of interest" description="Disordered" evidence="1">
    <location>
        <begin position="306"/>
        <end position="340"/>
    </location>
</feature>
<feature type="compositionally biased region" description="Polar residues" evidence="1">
    <location>
        <begin position="165"/>
        <end position="177"/>
    </location>
</feature>
<evidence type="ECO:0000313" key="2">
    <source>
        <dbReference type="EMBL" id="GJE90943.1"/>
    </source>
</evidence>
<dbReference type="Proteomes" id="UP000703269">
    <property type="component" value="Unassembled WGS sequence"/>
</dbReference>
<feature type="compositionally biased region" description="Polar residues" evidence="1">
    <location>
        <begin position="9"/>
        <end position="22"/>
    </location>
</feature>